<dbReference type="CDD" id="cd00051">
    <property type="entry name" value="EFh"/>
    <property type="match status" value="1"/>
</dbReference>
<protein>
    <recommendedName>
        <fullName evidence="3">EF-hand domain-containing protein</fullName>
    </recommendedName>
</protein>
<dbReference type="InterPro" id="IPR032675">
    <property type="entry name" value="LRR_dom_sf"/>
</dbReference>
<dbReference type="PANTHER" id="PTHR24114">
    <property type="entry name" value="LEUCINE RICH REPEAT FAMILY PROTEIN"/>
    <property type="match status" value="1"/>
</dbReference>
<evidence type="ECO:0000256" key="1">
    <source>
        <dbReference type="ARBA" id="ARBA00022837"/>
    </source>
</evidence>
<dbReference type="GO" id="GO:0005509">
    <property type="term" value="F:calcium ion binding"/>
    <property type="evidence" value="ECO:0007669"/>
    <property type="project" value="InterPro"/>
</dbReference>
<evidence type="ECO:0000313" key="4">
    <source>
        <dbReference type="EMBL" id="GMI05686.1"/>
    </source>
</evidence>
<dbReference type="Proteomes" id="UP001165082">
    <property type="component" value="Unassembled WGS sequence"/>
</dbReference>
<keyword evidence="5" id="KW-1185">Reference proteome</keyword>
<keyword evidence="1" id="KW-0106">Calcium</keyword>
<dbReference type="PROSITE" id="PS00018">
    <property type="entry name" value="EF_HAND_1"/>
    <property type="match status" value="2"/>
</dbReference>
<reference evidence="4" key="1">
    <citation type="submission" date="2022-07" db="EMBL/GenBank/DDBJ databases">
        <title>Genome analysis of Parmales, a sister group of diatoms, reveals the evolutionary specialization of diatoms from phago-mixotrophs to photoautotrophs.</title>
        <authorList>
            <person name="Ban H."/>
            <person name="Sato S."/>
            <person name="Yoshikawa S."/>
            <person name="Kazumasa Y."/>
            <person name="Nakamura Y."/>
            <person name="Ichinomiya M."/>
            <person name="Saitoh K."/>
            <person name="Sato N."/>
            <person name="Blanc-Mathieu R."/>
            <person name="Endo H."/>
            <person name="Kuwata A."/>
            <person name="Ogata H."/>
        </authorList>
    </citation>
    <scope>NUCLEOTIDE SEQUENCE</scope>
</reference>
<dbReference type="SMART" id="SM00368">
    <property type="entry name" value="LRR_RI"/>
    <property type="match status" value="6"/>
</dbReference>
<gene>
    <name evidence="4" type="ORF">TrRE_jg10728</name>
</gene>
<dbReference type="OrthoDB" id="186812at2759"/>
<feature type="region of interest" description="Disordered" evidence="2">
    <location>
        <begin position="247"/>
        <end position="267"/>
    </location>
</feature>
<feature type="compositionally biased region" description="Basic and acidic residues" evidence="2">
    <location>
        <begin position="1451"/>
        <end position="1462"/>
    </location>
</feature>
<dbReference type="InterPro" id="IPR001611">
    <property type="entry name" value="Leu-rich_rpt"/>
</dbReference>
<dbReference type="Pfam" id="PF13499">
    <property type="entry name" value="EF-hand_7"/>
    <property type="match status" value="1"/>
</dbReference>
<dbReference type="SUPFAM" id="SSF47473">
    <property type="entry name" value="EF-hand"/>
    <property type="match status" value="1"/>
</dbReference>
<dbReference type="InterPro" id="IPR011992">
    <property type="entry name" value="EF-hand-dom_pair"/>
</dbReference>
<feature type="domain" description="EF-hand" evidence="3">
    <location>
        <begin position="989"/>
        <end position="1024"/>
    </location>
</feature>
<dbReference type="PROSITE" id="PS50222">
    <property type="entry name" value="EF_HAND_2"/>
    <property type="match status" value="2"/>
</dbReference>
<dbReference type="Gene3D" id="1.10.238.10">
    <property type="entry name" value="EF-hand"/>
    <property type="match status" value="1"/>
</dbReference>
<evidence type="ECO:0000259" key="3">
    <source>
        <dbReference type="PROSITE" id="PS50222"/>
    </source>
</evidence>
<feature type="compositionally biased region" description="Acidic residues" evidence="2">
    <location>
        <begin position="417"/>
        <end position="428"/>
    </location>
</feature>
<dbReference type="InterPro" id="IPR052394">
    <property type="entry name" value="LRR-containing"/>
</dbReference>
<comment type="caution">
    <text evidence="4">The sequence shown here is derived from an EMBL/GenBank/DDBJ whole genome shotgun (WGS) entry which is preliminary data.</text>
</comment>
<dbReference type="Gene3D" id="3.80.10.10">
    <property type="entry name" value="Ribonuclease Inhibitor"/>
    <property type="match status" value="1"/>
</dbReference>
<sequence length="1865" mass="208524">MVKKFGVLKGEGDNSKNPEYAHMSHFSDISKLRTQAPAGDERLNDYNLERIHRFVDQPLEKLGNEREQLRVGMKKLGSTVRDVVSPFVNEEAPGFVLDKGFGEKIAPKAKVNHTVQMTKPDGTVETLSYDISARAAHSGLSMRKASLVKYKKGIPQEHDTGLGTLSRYGDGDGSYWDRWLTPSSDSDRGSYKSGSVLPRSGFKKFNDGGFAQGLLDTGNPARVNPYSLYQKQDGVKNVLIGPASERKQYSRDQIKPVHTKRRETQAKEHVMAATARQASSSALKTSKYENQYSISYEDLMDSDSDSSDSDFDEQAIISSLSNPRNLRQSVNLMKKRIEIDIKGSAPIVQRKRAVNLHFKKDSLDQTTANNYFGKGNGDWGVAKESFYQLHQQLEHQKSHHYTQEQYEALVHNILEDGEGEDEENEEEEPKSSNLPKDATEIKESQKLLRLAGMVPSDSDGDAVPHEEEVKRMLIPKLDMEKAAVKKKAENDALHSEELEFNIDYLNQIAGRFNQATARTKFLYCCTLARDGLGVPPRMGPIIRKKRTIDINLSHQGMGDELACLFSKALGDIPEVQRVDVSDNRLSDIGCYAILHALEKKEDLNSLIIGSNKIDGAAAEKLAEMMANPDCPLKVLGVSGADLDDGECVEFIDALATNKNLTDLDMSRNIIGSDESLNVVQPELTTGGEAIAAYIASEGCRLKRLNLEWNLIRFNSAVEIGDALAVNDSLETLNLNYNAFGPDGGMAVGQSLIENTRLQHLKLRDNGITPQAAFCIAVACRQNSSLRSIDLSGNPLGQMGGKAIMALPMELTSGLEIRFDKCNLELRDDKCWFDPETPSGVYTADASIAKEEILELREDFTEKSEDLILNIDKTLEAPVLGGVTIKPSIRKPVSGEMRVQLDMVKNQLHQKLDLSEPYDRAVLIELLRIVAQRDGCALVFSEEKPDIEAANFVKMKYFDEYGKMEVVELNRVITETLPNEGDEELVKFLSGERDPKEVFQKFDKDGSGEIDKEELKLVFKQIGKDASDREIERVMTQFDIDGSGSIELDEFTDFLHQLKDEMSDLRLKEKKMVVPGTKEVWRPPGIGFVEFKAMFQPKLSLPGKGSSTDNDTLDRVLSQVKKTTGEASTMLIMSLSMMRLGVEEGQRVFEELLKVHPKGDRVETLKLLLPVIANPQQARVFIDMNLKDRNPYKNRAKVSVTPKDLADHGGPATIVHVDPEDEDIMTVQFDDDNTTAVVEKSQLTLTDRYATVTAETEKRRLQQLLGNAYYPIMGIPTAHYKLDLSSENDRMCLTKLAAINNSETHTRRSAKLGDTSQKGNWMNFRNEVFRGAPFTVTSWWLDPVPQQGILEFDYVSTFRPIDSVKPLSEERFLSLLKVGFYQNEDNPDNATEKAREKLKSMESEFKYSKDEEYGLWSGELRSDKEGKDKFGLELATLLGEITPEIVDKLEEEARQAEEKEKSGKSGRPGSGTPGSRPGTREGANVRTGSNARILDDSAKDALRERMGLAGGGVGTMAGNAGFGGGLRGGPNNNKLTGAVGAFAKGTFIPMGMGGKRGGPTFVPKFNAGNRFSVALMKKAGNDMHKFSKIATRLSRMSQLVTAASKLRKKAKKIRAKILLEQMQDLICMKWINALQARFLVEKFSNMLKEQAASAAEWNLKLDLVCTLHSRVIDLYNFDIVISCLTLEEQARITFRLGWLNTWNPLKPDFYYELQHTRREERLVSKALLHLAVVEPGENWLEETFAWGRFDNAIPGWELPRTWFTEEGMPSKGVLKLTYYSGEGKGLEECDPRWRLRHAIMGICLARPPAFIREDPDRIYKSKLPPQKPLLEIAQKLLEREGIQLHYSSRFKGRGRKTDVPLPSGNF</sequence>
<evidence type="ECO:0000256" key="2">
    <source>
        <dbReference type="SAM" id="MobiDB-lite"/>
    </source>
</evidence>
<accession>A0A9W7CJD5</accession>
<dbReference type="Pfam" id="PF13516">
    <property type="entry name" value="LRR_6"/>
    <property type="match status" value="3"/>
</dbReference>
<evidence type="ECO:0000313" key="5">
    <source>
        <dbReference type="Proteomes" id="UP001165082"/>
    </source>
</evidence>
<dbReference type="PANTHER" id="PTHR24114:SF2">
    <property type="entry name" value="F-BOX DOMAIN-CONTAINING PROTEIN-RELATED"/>
    <property type="match status" value="1"/>
</dbReference>
<proteinExistence type="predicted"/>
<dbReference type="InterPro" id="IPR002048">
    <property type="entry name" value="EF_hand_dom"/>
</dbReference>
<dbReference type="EMBL" id="BRXZ01000123">
    <property type="protein sequence ID" value="GMI05686.1"/>
    <property type="molecule type" value="Genomic_DNA"/>
</dbReference>
<dbReference type="SMART" id="SM00054">
    <property type="entry name" value="EFh"/>
    <property type="match status" value="2"/>
</dbReference>
<feature type="domain" description="EF-hand" evidence="3">
    <location>
        <begin position="1025"/>
        <end position="1060"/>
    </location>
</feature>
<name>A0A9W7CJD5_9STRA</name>
<organism evidence="4 5">
    <name type="scientific">Triparma retinervis</name>
    <dbReference type="NCBI Taxonomy" id="2557542"/>
    <lineage>
        <taxon>Eukaryota</taxon>
        <taxon>Sar</taxon>
        <taxon>Stramenopiles</taxon>
        <taxon>Ochrophyta</taxon>
        <taxon>Bolidophyceae</taxon>
        <taxon>Parmales</taxon>
        <taxon>Triparmaceae</taxon>
        <taxon>Triparma</taxon>
    </lineage>
</organism>
<dbReference type="InterPro" id="IPR018247">
    <property type="entry name" value="EF_Hand_1_Ca_BS"/>
</dbReference>
<feature type="region of interest" description="Disordered" evidence="2">
    <location>
        <begin position="1451"/>
        <end position="1495"/>
    </location>
</feature>
<feature type="region of interest" description="Disordered" evidence="2">
    <location>
        <begin position="417"/>
        <end position="439"/>
    </location>
</feature>
<dbReference type="SUPFAM" id="SSF52047">
    <property type="entry name" value="RNI-like"/>
    <property type="match status" value="1"/>
</dbReference>